<keyword evidence="2" id="KW-1185">Reference proteome</keyword>
<protein>
    <submittedName>
        <fullName evidence="1">Uncharacterized protein</fullName>
    </submittedName>
</protein>
<sequence length="485" mass="54926">MERLPQELVAKVAGYLPDRHEGKRIRPALATLSHSWQYAIETLTFKSLHITSDQLGRFFSVFANPVARRDFLRDLHLDVVLPRYSDEDCAKYETVDDRAANSHVFSHHISALLQELSQWPSGGKLNLVVGMYSLMDGAHRGLDKFDHDRYEVSVGRRHDIFDDRYRYSYIRVTDAFPAVVPCVTSFYVHSGPRFLDPASLVALTAAFPNLERINWPYEDPVYFPALRRQQMHEFASAVASFQPPPACKTCTYILTCRGTHTRRDFRISIPATRLDYEGPIDPTLFWALRGPSLDTDDTCSWKSLLVFKGLPGDRFYDEESDVPLPPDAEGLPLLLPPGYYDSDEQNAAAAAAAKSMEMPEDDEGFIVEGCEFRWLPRDEAVLPLLAAVARRLTRTPSLQSVYLETALPRDKGVWFFSYQAPGEMSDWDEYVDCEGSACNDPLSRARVFLHAEDWRPDEGSVAMLRGIGKVCYGEDAIVTFLPSLY</sequence>
<organism evidence="1 2">
    <name type="scientific">Xylaria curta</name>
    <dbReference type="NCBI Taxonomy" id="42375"/>
    <lineage>
        <taxon>Eukaryota</taxon>
        <taxon>Fungi</taxon>
        <taxon>Dikarya</taxon>
        <taxon>Ascomycota</taxon>
        <taxon>Pezizomycotina</taxon>
        <taxon>Sordariomycetes</taxon>
        <taxon>Xylariomycetidae</taxon>
        <taxon>Xylariales</taxon>
        <taxon>Xylariaceae</taxon>
        <taxon>Xylaria</taxon>
    </lineage>
</organism>
<dbReference type="Proteomes" id="UP001143856">
    <property type="component" value="Unassembled WGS sequence"/>
</dbReference>
<evidence type="ECO:0000313" key="2">
    <source>
        <dbReference type="Proteomes" id="UP001143856"/>
    </source>
</evidence>
<name>A0ACC1PCA1_9PEZI</name>
<reference evidence="1" key="1">
    <citation type="submission" date="2022-10" db="EMBL/GenBank/DDBJ databases">
        <title>Genome Sequence of Xylaria curta.</title>
        <authorList>
            <person name="Buettner E."/>
        </authorList>
    </citation>
    <scope>NUCLEOTIDE SEQUENCE</scope>
    <source>
        <strain evidence="1">Babe10</strain>
    </source>
</reference>
<accession>A0ACC1PCA1</accession>
<comment type="caution">
    <text evidence="1">The sequence shown here is derived from an EMBL/GenBank/DDBJ whole genome shotgun (WGS) entry which is preliminary data.</text>
</comment>
<proteinExistence type="predicted"/>
<evidence type="ECO:0000313" key="1">
    <source>
        <dbReference type="EMBL" id="KAJ2988950.1"/>
    </source>
</evidence>
<gene>
    <name evidence="1" type="ORF">NUW58_g3716</name>
</gene>
<dbReference type="EMBL" id="JAPDGR010000586">
    <property type="protein sequence ID" value="KAJ2988950.1"/>
    <property type="molecule type" value="Genomic_DNA"/>
</dbReference>